<dbReference type="PANTHER" id="PTHR24421:SF10">
    <property type="entry name" value="NITRATE_NITRITE SENSOR PROTEIN NARQ"/>
    <property type="match status" value="1"/>
</dbReference>
<evidence type="ECO:0000256" key="6">
    <source>
        <dbReference type="ARBA" id="ARBA00022777"/>
    </source>
</evidence>
<evidence type="ECO:0000256" key="3">
    <source>
        <dbReference type="ARBA" id="ARBA00022553"/>
    </source>
</evidence>
<keyword evidence="8" id="KW-0902">Two-component regulatory system</keyword>
<name>A0ABY5VUB6_9ACTN</name>
<dbReference type="Pfam" id="PF07730">
    <property type="entry name" value="HisKA_3"/>
    <property type="match status" value="1"/>
</dbReference>
<dbReference type="EMBL" id="CP073720">
    <property type="protein sequence ID" value="UWP81362.1"/>
    <property type="molecule type" value="Genomic_DNA"/>
</dbReference>
<dbReference type="InterPro" id="IPR011712">
    <property type="entry name" value="Sig_transdc_His_kin_sub3_dim/P"/>
</dbReference>
<keyword evidence="5" id="KW-0547">Nucleotide-binding</keyword>
<dbReference type="SUPFAM" id="SSF55874">
    <property type="entry name" value="ATPase domain of HSP90 chaperone/DNA topoisomerase II/histidine kinase"/>
    <property type="match status" value="1"/>
</dbReference>
<sequence length="399" mass="41927">MKPYRGAVLTRMFDERYASARLLLLSLSGVGYLLLLRNPAEPRNWVDWAADLTEFALVPLCARLPFAGALAQTAVLAVASLCGEGQTVIPTVGSSWAALELALHSPGPKLWIVTAALFGVNYADDWHKLPGEALGVTYNTLILVGVPVLFGANIRATRQLARQAEARATEEERRRLSETRAARADERTAIARELHDVVAHHVASIVLRVGVARHVLTGGARPDPRTVAVLDDVHATGTAALADLRQLVTVLRAPEAGTVAGSPAVVSIEPESLPAALEAAADRARQTGVTVDADIDPEVSTLDAVRGLAVLRLTQEALTNVARHAGPAAHARLVVRMRDRAVEWSVTDDGGSGPVVPAPGTGHGIVGMRERVQVLGGRLEAGPVVGGGWALGTVLPAAA</sequence>
<keyword evidence="12" id="KW-1185">Reference proteome</keyword>
<dbReference type="Gene3D" id="1.20.5.1930">
    <property type="match status" value="1"/>
</dbReference>
<evidence type="ECO:0000256" key="5">
    <source>
        <dbReference type="ARBA" id="ARBA00022741"/>
    </source>
</evidence>
<evidence type="ECO:0000256" key="9">
    <source>
        <dbReference type="SAM" id="Phobius"/>
    </source>
</evidence>
<keyword evidence="6 11" id="KW-0418">Kinase</keyword>
<dbReference type="InterPro" id="IPR050482">
    <property type="entry name" value="Sensor_HK_TwoCompSys"/>
</dbReference>
<dbReference type="CDD" id="cd16917">
    <property type="entry name" value="HATPase_UhpB-NarQ-NarX-like"/>
    <property type="match status" value="1"/>
</dbReference>
<keyword evidence="3" id="KW-0597">Phosphoprotein</keyword>
<feature type="transmembrane region" description="Helical" evidence="9">
    <location>
        <begin position="20"/>
        <end position="36"/>
    </location>
</feature>
<evidence type="ECO:0000256" key="1">
    <source>
        <dbReference type="ARBA" id="ARBA00000085"/>
    </source>
</evidence>
<keyword evidence="9" id="KW-0812">Transmembrane</keyword>
<gene>
    <name evidence="11" type="ORF">Dfulv_40600</name>
</gene>
<evidence type="ECO:0000256" key="4">
    <source>
        <dbReference type="ARBA" id="ARBA00022679"/>
    </source>
</evidence>
<proteinExistence type="predicted"/>
<dbReference type="PANTHER" id="PTHR24421">
    <property type="entry name" value="NITRATE/NITRITE SENSOR PROTEIN NARX-RELATED"/>
    <property type="match status" value="1"/>
</dbReference>
<evidence type="ECO:0000313" key="11">
    <source>
        <dbReference type="EMBL" id="UWP81362.1"/>
    </source>
</evidence>
<feature type="domain" description="Signal transduction histidine kinase subgroup 3 dimerisation and phosphoacceptor" evidence="10">
    <location>
        <begin position="186"/>
        <end position="255"/>
    </location>
</feature>
<evidence type="ECO:0000313" key="12">
    <source>
        <dbReference type="Proteomes" id="UP001059617"/>
    </source>
</evidence>
<evidence type="ECO:0000256" key="8">
    <source>
        <dbReference type="ARBA" id="ARBA00023012"/>
    </source>
</evidence>
<organism evidence="11 12">
    <name type="scientific">Dactylosporangium fulvum</name>
    <dbReference type="NCBI Taxonomy" id="53359"/>
    <lineage>
        <taxon>Bacteria</taxon>
        <taxon>Bacillati</taxon>
        <taxon>Actinomycetota</taxon>
        <taxon>Actinomycetes</taxon>
        <taxon>Micromonosporales</taxon>
        <taxon>Micromonosporaceae</taxon>
        <taxon>Dactylosporangium</taxon>
    </lineage>
</organism>
<reference evidence="11" key="2">
    <citation type="submission" date="2022-09" db="EMBL/GenBank/DDBJ databases">
        <title>Biosynthetic gene clusters of Dactylosporangioum fulvum.</title>
        <authorList>
            <person name="Caradec T."/>
        </authorList>
    </citation>
    <scope>NUCLEOTIDE SEQUENCE</scope>
    <source>
        <strain evidence="11">NRRL B-16292</strain>
    </source>
</reference>
<evidence type="ECO:0000256" key="2">
    <source>
        <dbReference type="ARBA" id="ARBA00012438"/>
    </source>
</evidence>
<keyword evidence="9" id="KW-0472">Membrane</keyword>
<evidence type="ECO:0000259" key="10">
    <source>
        <dbReference type="Pfam" id="PF07730"/>
    </source>
</evidence>
<accession>A0ABY5VUB6</accession>
<comment type="catalytic activity">
    <reaction evidence="1">
        <text>ATP + protein L-histidine = ADP + protein N-phospho-L-histidine.</text>
        <dbReference type="EC" id="2.7.13.3"/>
    </reaction>
</comment>
<protein>
    <recommendedName>
        <fullName evidence="2">histidine kinase</fullName>
        <ecNumber evidence="2">2.7.13.3</ecNumber>
    </recommendedName>
</protein>
<keyword evidence="4" id="KW-0808">Transferase</keyword>
<reference evidence="11" key="1">
    <citation type="submission" date="2021-04" db="EMBL/GenBank/DDBJ databases">
        <authorList>
            <person name="Hartkoorn R.C."/>
            <person name="Beaudoing E."/>
            <person name="Hot D."/>
        </authorList>
    </citation>
    <scope>NUCLEOTIDE SEQUENCE</scope>
    <source>
        <strain evidence="11">NRRL B-16292</strain>
    </source>
</reference>
<keyword evidence="9" id="KW-1133">Transmembrane helix</keyword>
<dbReference type="GO" id="GO:0016301">
    <property type="term" value="F:kinase activity"/>
    <property type="evidence" value="ECO:0007669"/>
    <property type="project" value="UniProtKB-KW"/>
</dbReference>
<evidence type="ECO:0000256" key="7">
    <source>
        <dbReference type="ARBA" id="ARBA00022840"/>
    </source>
</evidence>
<dbReference type="Proteomes" id="UP001059617">
    <property type="component" value="Chromosome"/>
</dbReference>
<dbReference type="EC" id="2.7.13.3" evidence="2"/>
<dbReference type="Gene3D" id="3.30.565.10">
    <property type="entry name" value="Histidine kinase-like ATPase, C-terminal domain"/>
    <property type="match status" value="1"/>
</dbReference>
<keyword evidence="7" id="KW-0067">ATP-binding</keyword>
<dbReference type="InterPro" id="IPR036890">
    <property type="entry name" value="HATPase_C_sf"/>
</dbReference>